<proteinExistence type="predicted"/>
<evidence type="ECO:0000313" key="1">
    <source>
        <dbReference type="EMBL" id="EEQ38348.1"/>
    </source>
</evidence>
<name>C4Y4A2_CLAL4</name>
<organism evidence="1 2">
    <name type="scientific">Clavispora lusitaniae (strain ATCC 42720)</name>
    <name type="common">Yeast</name>
    <name type="synonym">Candida lusitaniae</name>
    <dbReference type="NCBI Taxonomy" id="306902"/>
    <lineage>
        <taxon>Eukaryota</taxon>
        <taxon>Fungi</taxon>
        <taxon>Dikarya</taxon>
        <taxon>Ascomycota</taxon>
        <taxon>Saccharomycotina</taxon>
        <taxon>Pichiomycetes</taxon>
        <taxon>Metschnikowiaceae</taxon>
        <taxon>Clavispora</taxon>
    </lineage>
</organism>
<sequence length="175" mass="19685">MRSSLWCQLHNLFSSWVQVLEGVQFETRVLDQLLGLLHVGTLQSNDNWDVQLKVLGSSDQTLSNVVTSDNTTENVHENTIHFLVGQDQLKGLLNSLWSGSTTTVQKVSWLTTVQLDDVHGSHGQTSTVDDVGNVTVQLDEVQAILASFRFLWVFLSWVSPRKDFFLSERSIVIKT</sequence>
<protein>
    <submittedName>
        <fullName evidence="1">Uncharacterized protein</fullName>
    </submittedName>
</protein>
<dbReference type="HOGENOM" id="CLU_1532384_0_0_1"/>
<accession>C4Y4A2</accession>
<dbReference type="AlphaFoldDB" id="C4Y4A2"/>
<gene>
    <name evidence="1" type="ORF">CLUG_02474</name>
</gene>
<reference evidence="1 2" key="1">
    <citation type="journal article" date="2009" name="Nature">
        <title>Evolution of pathogenicity and sexual reproduction in eight Candida genomes.</title>
        <authorList>
            <person name="Butler G."/>
            <person name="Rasmussen M.D."/>
            <person name="Lin M.F."/>
            <person name="Santos M.A."/>
            <person name="Sakthikumar S."/>
            <person name="Munro C.A."/>
            <person name="Rheinbay E."/>
            <person name="Grabherr M."/>
            <person name="Forche A."/>
            <person name="Reedy J.L."/>
            <person name="Agrafioti I."/>
            <person name="Arnaud M.B."/>
            <person name="Bates S."/>
            <person name="Brown A.J."/>
            <person name="Brunke S."/>
            <person name="Costanzo M.C."/>
            <person name="Fitzpatrick D.A."/>
            <person name="de Groot P.W."/>
            <person name="Harris D."/>
            <person name="Hoyer L.L."/>
            <person name="Hube B."/>
            <person name="Klis F.M."/>
            <person name="Kodira C."/>
            <person name="Lennard N."/>
            <person name="Logue M.E."/>
            <person name="Martin R."/>
            <person name="Neiman A.M."/>
            <person name="Nikolaou E."/>
            <person name="Quail M.A."/>
            <person name="Quinn J."/>
            <person name="Santos M.C."/>
            <person name="Schmitzberger F.F."/>
            <person name="Sherlock G."/>
            <person name="Shah P."/>
            <person name="Silverstein K.A."/>
            <person name="Skrzypek M.S."/>
            <person name="Soll D."/>
            <person name="Staggs R."/>
            <person name="Stansfield I."/>
            <person name="Stumpf M.P."/>
            <person name="Sudbery P.E."/>
            <person name="Srikantha T."/>
            <person name="Zeng Q."/>
            <person name="Berman J."/>
            <person name="Berriman M."/>
            <person name="Heitman J."/>
            <person name="Gow N.A."/>
            <person name="Lorenz M.C."/>
            <person name="Birren B.W."/>
            <person name="Kellis M."/>
            <person name="Cuomo C.A."/>
        </authorList>
    </citation>
    <scope>NUCLEOTIDE SEQUENCE [LARGE SCALE GENOMIC DNA]</scope>
    <source>
        <strain evidence="1 2">ATCC 42720</strain>
    </source>
</reference>
<dbReference type="KEGG" id="clu:CLUG_02474"/>
<dbReference type="EMBL" id="CH408078">
    <property type="protein sequence ID" value="EEQ38348.1"/>
    <property type="molecule type" value="Genomic_DNA"/>
</dbReference>
<dbReference type="Proteomes" id="UP000007703">
    <property type="component" value="Unassembled WGS sequence"/>
</dbReference>
<dbReference type="VEuPathDB" id="FungiDB:CLUG_02474"/>
<dbReference type="InParanoid" id="C4Y4A2"/>
<evidence type="ECO:0000313" key="2">
    <source>
        <dbReference type="Proteomes" id="UP000007703"/>
    </source>
</evidence>